<keyword evidence="2" id="KW-0812">Transmembrane</keyword>
<proteinExistence type="predicted"/>
<feature type="region of interest" description="Disordered" evidence="1">
    <location>
        <begin position="325"/>
        <end position="346"/>
    </location>
</feature>
<evidence type="ECO:0000256" key="1">
    <source>
        <dbReference type="SAM" id="MobiDB-lite"/>
    </source>
</evidence>
<keyword evidence="2" id="KW-0472">Membrane</keyword>
<feature type="compositionally biased region" description="Polar residues" evidence="1">
    <location>
        <begin position="18"/>
        <end position="28"/>
    </location>
</feature>
<sequence length="346" mass="39571">MNRAGIPQSASRSDRSSRTNPMEYTSTGDSSVVRTCLCGYEVVVRTSWINSNPGCRFRGCLGDNGSYCGVFQWVDPPMCRRAKEIIPGLLSRLNDHKRRLNEYRQKDFKKEALEGKLITYRLMGIVASVVTFVLLILFHANALKLCSLPHHRKGTFHYDRTNCHAVLCACFDINAKYGATFPYSYCQRRLTKLKIRYWVFHWITRLAAVEWDPKQNIISADDYVWEQISKAKKIGKAYVRAVEPHWNALLMFFGDCGSDDNVDNEQDFFDPSGACPDDGWVHEIPPSVKESSEYESDSYMDADSELDPSWWAFIQEYYASDTDTASVNMNVGNSRRRPTSEPQSPI</sequence>
<reference evidence="4" key="1">
    <citation type="submission" date="2020-06" db="EMBL/GenBank/DDBJ databases">
        <authorList>
            <person name="Li T."/>
            <person name="Hu X."/>
            <person name="Zhang T."/>
            <person name="Song X."/>
            <person name="Zhang H."/>
            <person name="Dai N."/>
            <person name="Sheng W."/>
            <person name="Hou X."/>
            <person name="Wei L."/>
        </authorList>
    </citation>
    <scope>NUCLEOTIDE SEQUENCE</scope>
    <source>
        <strain evidence="4">G02</strain>
        <tissue evidence="4">Leaf</tissue>
    </source>
</reference>
<evidence type="ECO:0000313" key="4">
    <source>
        <dbReference type="EMBL" id="KAL0423179.1"/>
    </source>
</evidence>
<feature type="transmembrane region" description="Helical" evidence="2">
    <location>
        <begin position="118"/>
        <end position="140"/>
    </location>
</feature>
<gene>
    <name evidence="4" type="ORF">Sradi_0852700</name>
</gene>
<comment type="caution">
    <text evidence="4">The sequence shown here is derived from an EMBL/GenBank/DDBJ whole genome shotgun (WGS) entry which is preliminary data.</text>
</comment>
<organism evidence="4">
    <name type="scientific">Sesamum radiatum</name>
    <name type="common">Black benniseed</name>
    <dbReference type="NCBI Taxonomy" id="300843"/>
    <lineage>
        <taxon>Eukaryota</taxon>
        <taxon>Viridiplantae</taxon>
        <taxon>Streptophyta</taxon>
        <taxon>Embryophyta</taxon>
        <taxon>Tracheophyta</taxon>
        <taxon>Spermatophyta</taxon>
        <taxon>Magnoliopsida</taxon>
        <taxon>eudicotyledons</taxon>
        <taxon>Gunneridae</taxon>
        <taxon>Pentapetalae</taxon>
        <taxon>asterids</taxon>
        <taxon>lamiids</taxon>
        <taxon>Lamiales</taxon>
        <taxon>Pedaliaceae</taxon>
        <taxon>Sesamum</taxon>
    </lineage>
</organism>
<dbReference type="AlphaFoldDB" id="A0AAW2V2T0"/>
<dbReference type="EMBL" id="JACGWJ010000004">
    <property type="protein sequence ID" value="KAL0423179.1"/>
    <property type="molecule type" value="Genomic_DNA"/>
</dbReference>
<feature type="domain" description="Myb/SANT-like" evidence="3">
    <location>
        <begin position="170"/>
        <end position="227"/>
    </location>
</feature>
<name>A0AAW2V2T0_SESRA</name>
<dbReference type="PANTHER" id="PTHR33248">
    <property type="entry name" value="ZINC ION-BINDING PROTEIN"/>
    <property type="match status" value="1"/>
</dbReference>
<protein>
    <recommendedName>
        <fullName evidence="3">Myb/SANT-like domain-containing protein</fullName>
    </recommendedName>
</protein>
<feature type="region of interest" description="Disordered" evidence="1">
    <location>
        <begin position="1"/>
        <end position="28"/>
    </location>
</feature>
<dbReference type="Pfam" id="PF12776">
    <property type="entry name" value="Myb_DNA-bind_3"/>
    <property type="match status" value="1"/>
</dbReference>
<dbReference type="InterPro" id="IPR024752">
    <property type="entry name" value="Myb/SANT-like_dom"/>
</dbReference>
<evidence type="ECO:0000256" key="2">
    <source>
        <dbReference type="SAM" id="Phobius"/>
    </source>
</evidence>
<keyword evidence="2" id="KW-1133">Transmembrane helix</keyword>
<accession>A0AAW2V2T0</accession>
<evidence type="ECO:0000259" key="3">
    <source>
        <dbReference type="Pfam" id="PF12776"/>
    </source>
</evidence>
<reference evidence="4" key="2">
    <citation type="journal article" date="2024" name="Plant">
        <title>Genomic evolution and insights into agronomic trait innovations of Sesamum species.</title>
        <authorList>
            <person name="Miao H."/>
            <person name="Wang L."/>
            <person name="Qu L."/>
            <person name="Liu H."/>
            <person name="Sun Y."/>
            <person name="Le M."/>
            <person name="Wang Q."/>
            <person name="Wei S."/>
            <person name="Zheng Y."/>
            <person name="Lin W."/>
            <person name="Duan Y."/>
            <person name="Cao H."/>
            <person name="Xiong S."/>
            <person name="Wang X."/>
            <person name="Wei L."/>
            <person name="Li C."/>
            <person name="Ma Q."/>
            <person name="Ju M."/>
            <person name="Zhao R."/>
            <person name="Li G."/>
            <person name="Mu C."/>
            <person name="Tian Q."/>
            <person name="Mei H."/>
            <person name="Zhang T."/>
            <person name="Gao T."/>
            <person name="Zhang H."/>
        </authorList>
    </citation>
    <scope>NUCLEOTIDE SEQUENCE</scope>
    <source>
        <strain evidence="4">G02</strain>
    </source>
</reference>